<dbReference type="AlphaFoldDB" id="A0A6F8ZJC9"/>
<evidence type="ECO:0000313" key="4">
    <source>
        <dbReference type="EMBL" id="CAB1129888.1"/>
    </source>
</evidence>
<dbReference type="InterPro" id="IPR008978">
    <property type="entry name" value="HSP20-like_chaperone"/>
</dbReference>
<dbReference type="Gene3D" id="2.60.40.790">
    <property type="match status" value="1"/>
</dbReference>
<dbReference type="InterPro" id="IPR002068">
    <property type="entry name" value="A-crystallin/Hsp20_dom"/>
</dbReference>
<evidence type="ECO:0000259" key="3">
    <source>
        <dbReference type="PROSITE" id="PS01031"/>
    </source>
</evidence>
<sequence>MMEVVPMVPALRMWDELDREFARMWDEMLRPARGEVYLAPIDVVETPTAFKVQALLPGYGPEDVTVSVEDGVLSITAERKAEQEENGEARYLRREIALYGRYRRLLRLPEEVDVDGITAHFKNGLLTVELPKAPKAAAKAIPIRTDA</sequence>
<evidence type="ECO:0000256" key="2">
    <source>
        <dbReference type="RuleBase" id="RU003616"/>
    </source>
</evidence>
<dbReference type="EMBL" id="LR778114">
    <property type="protein sequence ID" value="CAB1129888.1"/>
    <property type="molecule type" value="Genomic_DNA"/>
</dbReference>
<protein>
    <submittedName>
        <fullName evidence="4">Putative Heat shock protein Hsp20, HSP20 family protein</fullName>
    </submittedName>
</protein>
<evidence type="ECO:0000313" key="5">
    <source>
        <dbReference type="Proteomes" id="UP000503399"/>
    </source>
</evidence>
<dbReference type="Proteomes" id="UP000503399">
    <property type="component" value="Chromosome"/>
</dbReference>
<reference evidence="4 5" key="1">
    <citation type="submission" date="2020-02" db="EMBL/GenBank/DDBJ databases">
        <authorList>
            <person name="Hogendoorn C."/>
        </authorList>
    </citation>
    <scope>NUCLEOTIDE SEQUENCE [LARGE SCALE GENOMIC DNA]</scope>
    <source>
        <strain evidence="4">R501</strain>
    </source>
</reference>
<comment type="similarity">
    <text evidence="1 2">Belongs to the small heat shock protein (HSP20) family.</text>
</comment>
<dbReference type="PANTHER" id="PTHR11527">
    <property type="entry name" value="HEAT-SHOCK PROTEIN 20 FAMILY MEMBER"/>
    <property type="match status" value="1"/>
</dbReference>
<dbReference type="KEGG" id="hfv:R50_2391"/>
<gene>
    <name evidence="4" type="ORF">R50_2391</name>
</gene>
<dbReference type="CDD" id="cd06464">
    <property type="entry name" value="ACD_sHsps-like"/>
    <property type="match status" value="1"/>
</dbReference>
<name>A0A6F8ZJC9_9FIRM</name>
<keyword evidence="4" id="KW-0346">Stress response</keyword>
<dbReference type="Pfam" id="PF00011">
    <property type="entry name" value="HSP20"/>
    <property type="match status" value="1"/>
</dbReference>
<dbReference type="InterPro" id="IPR031107">
    <property type="entry name" value="Small_HSP"/>
</dbReference>
<accession>A0A6F8ZJC9</accession>
<evidence type="ECO:0000256" key="1">
    <source>
        <dbReference type="PROSITE-ProRule" id="PRU00285"/>
    </source>
</evidence>
<keyword evidence="5" id="KW-1185">Reference proteome</keyword>
<feature type="domain" description="SHSP" evidence="3">
    <location>
        <begin position="32"/>
        <end position="146"/>
    </location>
</feature>
<dbReference type="SUPFAM" id="SSF49764">
    <property type="entry name" value="HSP20-like chaperones"/>
    <property type="match status" value="1"/>
</dbReference>
<proteinExistence type="inferred from homology"/>
<dbReference type="PROSITE" id="PS01031">
    <property type="entry name" value="SHSP"/>
    <property type="match status" value="1"/>
</dbReference>
<organism evidence="4 5">
    <name type="scientific">Candidatus Hydrogenisulfobacillus filiaventi</name>
    <dbReference type="NCBI Taxonomy" id="2707344"/>
    <lineage>
        <taxon>Bacteria</taxon>
        <taxon>Bacillati</taxon>
        <taxon>Bacillota</taxon>
        <taxon>Clostridia</taxon>
        <taxon>Eubacteriales</taxon>
        <taxon>Clostridiales Family XVII. Incertae Sedis</taxon>
        <taxon>Candidatus Hydrogenisulfobacillus</taxon>
    </lineage>
</organism>